<reference evidence="2" key="1">
    <citation type="journal article" date="2017" name="bioRxiv">
        <title>Conservation of a gene cluster reveals novel cercosporin biosynthetic mechanisms and extends production to the genus Colletotrichum.</title>
        <authorList>
            <person name="de Jonge R."/>
            <person name="Ebert M.K."/>
            <person name="Huitt-Roehl C.R."/>
            <person name="Pal P."/>
            <person name="Suttle J.C."/>
            <person name="Spanner R.E."/>
            <person name="Neubauer J.D."/>
            <person name="Jurick W.M.II."/>
            <person name="Stott K.A."/>
            <person name="Secor G.A."/>
            <person name="Thomma B.P.H.J."/>
            <person name="Van de Peer Y."/>
            <person name="Townsend C.A."/>
            <person name="Bolton M.D."/>
        </authorList>
    </citation>
    <scope>NUCLEOTIDE SEQUENCE [LARGE SCALE GENOMIC DNA]</scope>
    <source>
        <strain evidence="2">CBS538.71</strain>
    </source>
</reference>
<accession>A0A2S6C594</accession>
<keyword evidence="2" id="KW-1185">Reference proteome</keyword>
<comment type="caution">
    <text evidence="1">The sequence shown here is derived from an EMBL/GenBank/DDBJ whole genome shotgun (WGS) entry which is preliminary data.</text>
</comment>
<organism evidence="1 2">
    <name type="scientific">Cercospora berteroae</name>
    <dbReference type="NCBI Taxonomy" id="357750"/>
    <lineage>
        <taxon>Eukaryota</taxon>
        <taxon>Fungi</taxon>
        <taxon>Dikarya</taxon>
        <taxon>Ascomycota</taxon>
        <taxon>Pezizomycotina</taxon>
        <taxon>Dothideomycetes</taxon>
        <taxon>Dothideomycetidae</taxon>
        <taxon>Mycosphaerellales</taxon>
        <taxon>Mycosphaerellaceae</taxon>
        <taxon>Cercospora</taxon>
    </lineage>
</organism>
<dbReference type="EMBL" id="PNEN01000553">
    <property type="protein sequence ID" value="PPJ54901.1"/>
    <property type="molecule type" value="Genomic_DNA"/>
</dbReference>
<proteinExistence type="predicted"/>
<name>A0A2S6C594_9PEZI</name>
<evidence type="ECO:0000313" key="1">
    <source>
        <dbReference type="EMBL" id="PPJ54901.1"/>
    </source>
</evidence>
<protein>
    <submittedName>
        <fullName evidence="1">Uncharacterized protein</fullName>
    </submittedName>
</protein>
<sequence length="134" mass="14986">MHFKEGGLIRSKCPCQKVLTEEDYERLPITKILKQFRGIVTFSYRLDNMFCAVHREKEQILWEQNVAGLADYLRQFITQPKARSPYGISSTYTGPAPLYSGSRVTGLGVSSTLLTSAQLEDMFGPSTSEATDVA</sequence>
<evidence type="ECO:0000313" key="2">
    <source>
        <dbReference type="Proteomes" id="UP000237631"/>
    </source>
</evidence>
<dbReference type="Proteomes" id="UP000237631">
    <property type="component" value="Unassembled WGS sequence"/>
</dbReference>
<dbReference type="AlphaFoldDB" id="A0A2S6C594"/>
<gene>
    <name evidence="1" type="ORF">CBER1_06037</name>
</gene>